<reference evidence="3 4" key="1">
    <citation type="submission" date="2024-05" db="EMBL/GenBank/DDBJ databases">
        <authorList>
            <person name="Wallberg A."/>
        </authorList>
    </citation>
    <scope>NUCLEOTIDE SEQUENCE [LARGE SCALE GENOMIC DNA]</scope>
</reference>
<dbReference type="Pfam" id="PF11707">
    <property type="entry name" value="Npa1"/>
    <property type="match status" value="1"/>
</dbReference>
<dbReference type="PANTHER" id="PTHR13500:SF0">
    <property type="entry name" value="NUCLEOLAR PRE-RIBOSOMAL-ASSOCIATED PROTEIN 1"/>
    <property type="match status" value="1"/>
</dbReference>
<feature type="coiled-coil region" evidence="1">
    <location>
        <begin position="430"/>
        <end position="457"/>
    </location>
</feature>
<dbReference type="InterPro" id="IPR039844">
    <property type="entry name" value="URB1"/>
</dbReference>
<accession>A0AAV2PPF7</accession>
<keyword evidence="4" id="KW-1185">Reference proteome</keyword>
<dbReference type="EMBL" id="CAXKWB010000848">
    <property type="protein sequence ID" value="CAL4062459.1"/>
    <property type="molecule type" value="Genomic_DNA"/>
</dbReference>
<dbReference type="Proteomes" id="UP001497623">
    <property type="component" value="Unassembled WGS sequence"/>
</dbReference>
<comment type="caution">
    <text evidence="3">The sequence shown here is derived from an EMBL/GenBank/DDBJ whole genome shotgun (WGS) entry which is preliminary data.</text>
</comment>
<organism evidence="3 4">
    <name type="scientific">Meganyctiphanes norvegica</name>
    <name type="common">Northern krill</name>
    <name type="synonym">Thysanopoda norvegica</name>
    <dbReference type="NCBI Taxonomy" id="48144"/>
    <lineage>
        <taxon>Eukaryota</taxon>
        <taxon>Metazoa</taxon>
        <taxon>Ecdysozoa</taxon>
        <taxon>Arthropoda</taxon>
        <taxon>Crustacea</taxon>
        <taxon>Multicrustacea</taxon>
        <taxon>Malacostraca</taxon>
        <taxon>Eumalacostraca</taxon>
        <taxon>Eucarida</taxon>
        <taxon>Euphausiacea</taxon>
        <taxon>Euphausiidae</taxon>
        <taxon>Meganyctiphanes</taxon>
    </lineage>
</organism>
<dbReference type="AlphaFoldDB" id="A0AAV2PPF7"/>
<dbReference type="InterPro" id="IPR021714">
    <property type="entry name" value="URB1_N"/>
</dbReference>
<evidence type="ECO:0000256" key="1">
    <source>
        <dbReference type="SAM" id="Coils"/>
    </source>
</evidence>
<dbReference type="GO" id="GO:0000463">
    <property type="term" value="P:maturation of LSU-rRNA from tricistronic rRNA transcript (SSU-rRNA, 5.8S rRNA, LSU-rRNA)"/>
    <property type="evidence" value="ECO:0007669"/>
    <property type="project" value="TreeGrafter"/>
</dbReference>
<name>A0AAV2PPF7_MEGNR</name>
<sequence>MNVANLIRELKGNLPFPALEQLNNGIAESNDSKSIIHDVLLVATNCSDILDLLDGEKRTMKELSTIFTALANILFGIAGDLSEFKAVGVHITRSVLNDHDKHLYRLLSPSGTANGLQAALRCLTGMVMVSGVTATEVLTSLNWDIINFTAIINRRDLKVARDSRAWCVYFLLAFLNVTEKDVTKQFLSKEYLLPLLFPGLIWDPCERVLNVLRIVHKSILLNAAVSKTIKVKIFTKDSMKPLVELYNWKGPTWNKGKRQDIIAEDGQDEQQIKEDAQQIRKLLQEMMLTLCSSVKYGIIFKEKDQISNKSNNMHIYRIMSLFESPWESCEGRELVGSILGACPDLLKVYLPSLKDHLVPRPAPAFLSLLDFFISIIQHQEPYKKTVEKSFFGLTSFLIPLPLSPSLFNSLVHSPFASVRYAGVSLILTILNKTKETLQEIKLKASLTQEDLRNLERKTIESIFKVIGGINGIVHCWKLACGLELPTIADTAEIGSHIAEMADPVQLDKTLMTIVKVIVLYSEMLPPQIIKEAVKPLTMLQNIREISKDNENEDELNKVESTLELSAMTLGLLVEFEVVTQDIKTEICISDANQELETNLFYQLIITYAESQKQLHNAEDKTKRDVMVHVMSRCEDILTKTLAKNGLSPHYEGNIQYWLQHLQGKELKLCKFLTHVILKTRAGLSQYTDLLVEVAAKYHAANNEKGCLQNYLDLDALESMDVVDNEDVSALSIPLPFSRMLAAASDLIVANADVELIEYFSHVVEEYLHTLNDPGFLSSFLLQRETVMSSELQLYVKYWLGMIDSNGKEIAILRENRHSSFANHLKYMFVSRNFKEIKDSLELDIFKNLFGTEEITLIVQQLLAYLHHELSSEKQNSGMDSVTNYCFILNHIYSELEDKSYYDTALQVLKLILKHPIIFDNYEPLKTAKWNAITDMAQEFIILVFEKHQPLASCTRPYFEKVLKSLRSCIVNQDTDIDFCKVIGPFISLKNNVLTYQDLEELSNICLKAQCFSTPTLGKLADEVFTLLEKATGSKRKPLEESEQLFIRKFIELGTIVENKDSEQLALMRILEKVLIKVLRKDSTKITKEDIKQIMTIQPPCANLCLHITSLDPTYCPIIAKRIKKQGPILPAQAQLLVTLLEQDESKDIAVGALKKCIDDIKSWCFGTGELHNGYPQLLNHCLHNNLMDSAWCISLCKHIYNIVVEEKQVPPPHIVSLAHVFLEAAKWL</sequence>
<dbReference type="GO" id="GO:0000466">
    <property type="term" value="P:maturation of 5.8S rRNA from tricistronic rRNA transcript (SSU-rRNA, 5.8S rRNA, LSU-rRNA)"/>
    <property type="evidence" value="ECO:0007669"/>
    <property type="project" value="TreeGrafter"/>
</dbReference>
<feature type="domain" description="URB1 N-terminal" evidence="2">
    <location>
        <begin position="46"/>
        <end position="364"/>
    </location>
</feature>
<evidence type="ECO:0000313" key="4">
    <source>
        <dbReference type="Proteomes" id="UP001497623"/>
    </source>
</evidence>
<keyword evidence="1" id="KW-0175">Coiled coil</keyword>
<dbReference type="PANTHER" id="PTHR13500">
    <property type="entry name" value="NUCLEOLAR PRERIBOSOMAL-ASSOCIATED PROTEIN 1"/>
    <property type="match status" value="1"/>
</dbReference>
<gene>
    <name evidence="3" type="ORF">MNOR_LOCUS2693</name>
</gene>
<evidence type="ECO:0000313" key="3">
    <source>
        <dbReference type="EMBL" id="CAL4062459.1"/>
    </source>
</evidence>
<dbReference type="GO" id="GO:0005730">
    <property type="term" value="C:nucleolus"/>
    <property type="evidence" value="ECO:0007669"/>
    <property type="project" value="TreeGrafter"/>
</dbReference>
<proteinExistence type="predicted"/>
<protein>
    <recommendedName>
        <fullName evidence="2">URB1 N-terminal domain-containing protein</fullName>
    </recommendedName>
</protein>
<feature type="non-terminal residue" evidence="3">
    <location>
        <position position="1228"/>
    </location>
</feature>
<evidence type="ECO:0000259" key="2">
    <source>
        <dbReference type="Pfam" id="PF11707"/>
    </source>
</evidence>